<feature type="binding site" evidence="5">
    <location>
        <position position="65"/>
    </location>
    <ligand>
        <name>ATP</name>
        <dbReference type="ChEBI" id="CHEBI:30616"/>
    </ligand>
</feature>
<reference evidence="8 9" key="1">
    <citation type="submission" date="2015-09" db="EMBL/GenBank/DDBJ databases">
        <title>Sorangium comparison.</title>
        <authorList>
            <person name="Zaburannyi N."/>
            <person name="Bunk B."/>
            <person name="Overmann J."/>
            <person name="Mueller R."/>
        </authorList>
    </citation>
    <scope>NUCLEOTIDE SEQUENCE [LARGE SCALE GENOMIC DNA]</scope>
    <source>
        <strain evidence="8 9">So ceGT47</strain>
    </source>
</reference>
<dbReference type="CDD" id="cd14014">
    <property type="entry name" value="STKc_PknB_like"/>
    <property type="match status" value="1"/>
</dbReference>
<dbReference type="RefSeq" id="WP_129349165.1">
    <property type="nucleotide sequence ID" value="NZ_CP012670.1"/>
</dbReference>
<feature type="region of interest" description="Disordered" evidence="6">
    <location>
        <begin position="426"/>
        <end position="523"/>
    </location>
</feature>
<feature type="compositionally biased region" description="Low complexity" evidence="6">
    <location>
        <begin position="348"/>
        <end position="361"/>
    </location>
</feature>
<dbReference type="OrthoDB" id="5499077at2"/>
<evidence type="ECO:0000256" key="5">
    <source>
        <dbReference type="PROSITE-ProRule" id="PRU10141"/>
    </source>
</evidence>
<feature type="region of interest" description="Disordered" evidence="6">
    <location>
        <begin position="1"/>
        <end position="23"/>
    </location>
</feature>
<evidence type="ECO:0000313" key="9">
    <source>
        <dbReference type="Proteomes" id="UP000295781"/>
    </source>
</evidence>
<feature type="compositionally biased region" description="Low complexity" evidence="6">
    <location>
        <begin position="464"/>
        <end position="476"/>
    </location>
</feature>
<dbReference type="InterPro" id="IPR000719">
    <property type="entry name" value="Prot_kinase_dom"/>
</dbReference>
<dbReference type="GO" id="GO:0004674">
    <property type="term" value="F:protein serine/threonine kinase activity"/>
    <property type="evidence" value="ECO:0007669"/>
    <property type="project" value="UniProtKB-EC"/>
</dbReference>
<keyword evidence="4 5" id="KW-0067">ATP-binding</keyword>
<dbReference type="SMART" id="SM00220">
    <property type="entry name" value="S_TKc"/>
    <property type="match status" value="1"/>
</dbReference>
<dbReference type="PROSITE" id="PS00108">
    <property type="entry name" value="PROTEIN_KINASE_ST"/>
    <property type="match status" value="1"/>
</dbReference>
<dbReference type="GO" id="GO:0005524">
    <property type="term" value="F:ATP binding"/>
    <property type="evidence" value="ECO:0007669"/>
    <property type="project" value="UniProtKB-UniRule"/>
</dbReference>
<dbReference type="Gene3D" id="1.10.510.10">
    <property type="entry name" value="Transferase(Phosphotransferase) domain 1"/>
    <property type="match status" value="1"/>
</dbReference>
<dbReference type="InterPro" id="IPR008271">
    <property type="entry name" value="Ser/Thr_kinase_AS"/>
</dbReference>
<evidence type="ECO:0000313" key="8">
    <source>
        <dbReference type="EMBL" id="AUX23758.1"/>
    </source>
</evidence>
<dbReference type="PANTHER" id="PTHR43289:SF6">
    <property type="entry name" value="SERINE_THREONINE-PROTEIN KINASE NEKL-3"/>
    <property type="match status" value="1"/>
</dbReference>
<protein>
    <submittedName>
        <fullName evidence="8">Protein kinase</fullName>
        <ecNumber evidence="8">2.7.11.1</ecNumber>
    </submittedName>
</protein>
<proteinExistence type="predicted"/>
<feature type="region of interest" description="Disordered" evidence="6">
    <location>
        <begin position="313"/>
        <end position="361"/>
    </location>
</feature>
<keyword evidence="2 5" id="KW-0547">Nucleotide-binding</keyword>
<gene>
    <name evidence="8" type="ORF">SOCEGT47_042880</name>
</gene>
<dbReference type="PROSITE" id="PS00107">
    <property type="entry name" value="PROTEIN_KINASE_ATP"/>
    <property type="match status" value="1"/>
</dbReference>
<evidence type="ECO:0000256" key="3">
    <source>
        <dbReference type="ARBA" id="ARBA00022777"/>
    </source>
</evidence>
<keyword evidence="3 8" id="KW-0418">Kinase</keyword>
<feature type="compositionally biased region" description="Low complexity" evidence="6">
    <location>
        <begin position="426"/>
        <end position="444"/>
    </location>
</feature>
<dbReference type="SUPFAM" id="SSF56112">
    <property type="entry name" value="Protein kinase-like (PK-like)"/>
    <property type="match status" value="1"/>
</dbReference>
<dbReference type="EMBL" id="CP012670">
    <property type="protein sequence ID" value="AUX23758.1"/>
    <property type="molecule type" value="Genomic_DNA"/>
</dbReference>
<dbReference type="InterPro" id="IPR017441">
    <property type="entry name" value="Protein_kinase_ATP_BS"/>
</dbReference>
<dbReference type="Proteomes" id="UP000295781">
    <property type="component" value="Chromosome"/>
</dbReference>
<name>A0A4P2Q431_SORCE</name>
<dbReference type="InterPro" id="IPR011009">
    <property type="entry name" value="Kinase-like_dom_sf"/>
</dbReference>
<evidence type="ECO:0000256" key="6">
    <source>
        <dbReference type="SAM" id="MobiDB-lite"/>
    </source>
</evidence>
<dbReference type="Pfam" id="PF00069">
    <property type="entry name" value="Pkinase"/>
    <property type="match status" value="1"/>
</dbReference>
<evidence type="ECO:0000259" key="7">
    <source>
        <dbReference type="PROSITE" id="PS50011"/>
    </source>
</evidence>
<evidence type="ECO:0000256" key="2">
    <source>
        <dbReference type="ARBA" id="ARBA00022741"/>
    </source>
</evidence>
<dbReference type="PROSITE" id="PS50011">
    <property type="entry name" value="PROTEIN_KINASE_DOM"/>
    <property type="match status" value="1"/>
</dbReference>
<organism evidence="8 9">
    <name type="scientific">Sorangium cellulosum</name>
    <name type="common">Polyangium cellulosum</name>
    <dbReference type="NCBI Taxonomy" id="56"/>
    <lineage>
        <taxon>Bacteria</taxon>
        <taxon>Pseudomonadati</taxon>
        <taxon>Myxococcota</taxon>
        <taxon>Polyangia</taxon>
        <taxon>Polyangiales</taxon>
        <taxon>Polyangiaceae</taxon>
        <taxon>Sorangium</taxon>
    </lineage>
</organism>
<dbReference type="AlphaFoldDB" id="A0A4P2Q431"/>
<keyword evidence="1 8" id="KW-0808">Transferase</keyword>
<sequence>MFAERPAGSGPAAPRGAAEDATRAAPLQGRVIAGRYRLVRPLGQGAMGQVWCAHDRVKRLEVAVKFLVAPRMGPDIDVLGRFRFEAQVAAQLGQKTDHIVAVHDAGEDPEAGPYLVMEYVRGRSLRQQIQERGPVPAQELASLLCQVAEALSVAHGLGIVHRDIKPSNILLVEGRHGRLRAKVADFGIAKWIRKELPADFPRQTADGLVLGTPAYLSPEHTCEGHADPQLDMWSLAVVAHEALTGRQPFPGRNLADVLGGILAGDRPPLATLCPEAPEALEPWFARAFALDPAERFPSIPQMIAGFLDAVGEAAPQSAGPQSAGPRSAGPRSAGPRSAGPRSAGPRSTGTPAQAAATPAPRSRLRLAVAGLVTALGLSLPAGLLWTRANATAAQTAESGAARAAARLVQAALARATSRASARAALAPAAEPAAEPAAADAAAQPGPEPPPAPAPIVEPSRAAEPTPTSTSVVAAPPAAAPSPAPTSAPAAAPPARAPKAPQGTTRAPAPKRAHDAGSWKSAIF</sequence>
<dbReference type="Gene3D" id="3.30.200.20">
    <property type="entry name" value="Phosphorylase Kinase, domain 1"/>
    <property type="match status" value="1"/>
</dbReference>
<feature type="compositionally biased region" description="Low complexity" evidence="6">
    <location>
        <begin position="1"/>
        <end position="16"/>
    </location>
</feature>
<feature type="domain" description="Protein kinase" evidence="7">
    <location>
        <begin position="36"/>
        <end position="307"/>
    </location>
</feature>
<dbReference type="EC" id="2.7.11.1" evidence="8"/>
<feature type="compositionally biased region" description="Pro residues" evidence="6">
    <location>
        <begin position="477"/>
        <end position="495"/>
    </location>
</feature>
<evidence type="ECO:0000256" key="4">
    <source>
        <dbReference type="ARBA" id="ARBA00022840"/>
    </source>
</evidence>
<evidence type="ECO:0000256" key="1">
    <source>
        <dbReference type="ARBA" id="ARBA00022679"/>
    </source>
</evidence>
<feature type="compositionally biased region" description="Pro residues" evidence="6">
    <location>
        <begin position="445"/>
        <end position="455"/>
    </location>
</feature>
<accession>A0A4P2Q431</accession>
<dbReference type="PANTHER" id="PTHR43289">
    <property type="entry name" value="MITOGEN-ACTIVATED PROTEIN KINASE KINASE KINASE 20-RELATED"/>
    <property type="match status" value="1"/>
</dbReference>